<keyword evidence="2" id="KW-1185">Reference proteome</keyword>
<gene>
    <name evidence="1" type="ORF">ACFQDL_09495</name>
</gene>
<accession>A0ABW1ZYM2</accession>
<sequence>MPAIPGRRDISTELLGGCGDIEQYRGACRFVERRVLVEWRVGLDQQRPAGPAHLDRLVDDIDRGAQGTCR</sequence>
<protein>
    <submittedName>
        <fullName evidence="1">Uncharacterized protein</fullName>
    </submittedName>
</protein>
<proteinExistence type="predicted"/>
<reference evidence="2" key="1">
    <citation type="journal article" date="2019" name="Int. J. Syst. Evol. Microbiol.">
        <title>The Global Catalogue of Microorganisms (GCM) 10K type strain sequencing project: providing services to taxonomists for standard genome sequencing and annotation.</title>
        <authorList>
            <consortium name="The Broad Institute Genomics Platform"/>
            <consortium name="The Broad Institute Genome Sequencing Center for Infectious Disease"/>
            <person name="Wu L."/>
            <person name="Ma J."/>
        </authorList>
    </citation>
    <scope>NUCLEOTIDE SEQUENCE [LARGE SCALE GENOMIC DNA]</scope>
    <source>
        <strain evidence="2">NBRC 111756</strain>
    </source>
</reference>
<dbReference type="Proteomes" id="UP001596422">
    <property type="component" value="Unassembled WGS sequence"/>
</dbReference>
<organism evidence="1 2">
    <name type="scientific">Marinobacterium aestuariivivens</name>
    <dbReference type="NCBI Taxonomy" id="1698799"/>
    <lineage>
        <taxon>Bacteria</taxon>
        <taxon>Pseudomonadati</taxon>
        <taxon>Pseudomonadota</taxon>
        <taxon>Gammaproteobacteria</taxon>
        <taxon>Oceanospirillales</taxon>
        <taxon>Oceanospirillaceae</taxon>
        <taxon>Marinobacterium</taxon>
    </lineage>
</organism>
<dbReference type="RefSeq" id="WP_379913490.1">
    <property type="nucleotide sequence ID" value="NZ_JBHSWE010000001.1"/>
</dbReference>
<evidence type="ECO:0000313" key="2">
    <source>
        <dbReference type="Proteomes" id="UP001596422"/>
    </source>
</evidence>
<comment type="caution">
    <text evidence="1">The sequence shown here is derived from an EMBL/GenBank/DDBJ whole genome shotgun (WGS) entry which is preliminary data.</text>
</comment>
<name>A0ABW1ZYM2_9GAMM</name>
<evidence type="ECO:0000313" key="1">
    <source>
        <dbReference type="EMBL" id="MFC6670288.1"/>
    </source>
</evidence>
<dbReference type="EMBL" id="JBHSWE010000001">
    <property type="protein sequence ID" value="MFC6670288.1"/>
    <property type="molecule type" value="Genomic_DNA"/>
</dbReference>